<comment type="caution">
    <text evidence="2">The sequence shown here is derived from an EMBL/GenBank/DDBJ whole genome shotgun (WGS) entry which is preliminary data.</text>
</comment>
<dbReference type="AlphaFoldDB" id="A0A3L6R6G3"/>
<protein>
    <submittedName>
        <fullName evidence="2">Uncharacterized protein</fullName>
    </submittedName>
</protein>
<feature type="region of interest" description="Disordered" evidence="1">
    <location>
        <begin position="217"/>
        <end position="241"/>
    </location>
</feature>
<dbReference type="Proteomes" id="UP000275267">
    <property type="component" value="Unassembled WGS sequence"/>
</dbReference>
<evidence type="ECO:0000313" key="3">
    <source>
        <dbReference type="Proteomes" id="UP000275267"/>
    </source>
</evidence>
<feature type="compositionally biased region" description="Basic residues" evidence="1">
    <location>
        <begin position="224"/>
        <end position="241"/>
    </location>
</feature>
<organism evidence="2 3">
    <name type="scientific">Panicum miliaceum</name>
    <name type="common">Proso millet</name>
    <name type="synonym">Broomcorn millet</name>
    <dbReference type="NCBI Taxonomy" id="4540"/>
    <lineage>
        <taxon>Eukaryota</taxon>
        <taxon>Viridiplantae</taxon>
        <taxon>Streptophyta</taxon>
        <taxon>Embryophyta</taxon>
        <taxon>Tracheophyta</taxon>
        <taxon>Spermatophyta</taxon>
        <taxon>Magnoliopsida</taxon>
        <taxon>Liliopsida</taxon>
        <taxon>Poales</taxon>
        <taxon>Poaceae</taxon>
        <taxon>PACMAD clade</taxon>
        <taxon>Panicoideae</taxon>
        <taxon>Panicodae</taxon>
        <taxon>Paniceae</taxon>
        <taxon>Panicinae</taxon>
        <taxon>Panicum</taxon>
        <taxon>Panicum sect. Panicum</taxon>
    </lineage>
</organism>
<evidence type="ECO:0000256" key="1">
    <source>
        <dbReference type="SAM" id="MobiDB-lite"/>
    </source>
</evidence>
<accession>A0A3L6R6G3</accession>
<dbReference type="OrthoDB" id="1748993at2759"/>
<sequence>MNQYRQLQEVELRCQLLQQQIQDKRRLLELCHPEDEDPIQTGSPPRRQPQQRFRSEVVRPRERTICIEDDLDESSEDEYYRDRREYHRRSRKREEAWTPLAVELEWVLWPPRFNAVILRQYDEEIDLREFLLKDEAAVESNGGGLAVKAKAFIMGPKRQRQSLYLQSQEANTNMIFKAHQIEGVEAEEEAEGVEEAEGLQGQGCDFAIFTAGTRATGQMSAPSLRKKRRSWTGNRWSHRSM</sequence>
<name>A0A3L6R6G3_PANMI</name>
<keyword evidence="3" id="KW-1185">Reference proteome</keyword>
<feature type="region of interest" description="Disordered" evidence="1">
    <location>
        <begin position="34"/>
        <end position="54"/>
    </location>
</feature>
<gene>
    <name evidence="2" type="ORF">C2845_PM06G29040</name>
</gene>
<proteinExistence type="predicted"/>
<reference evidence="3" key="1">
    <citation type="journal article" date="2019" name="Nat. Commun.">
        <title>The genome of broomcorn millet.</title>
        <authorList>
            <person name="Zou C."/>
            <person name="Miki D."/>
            <person name="Li D."/>
            <person name="Tang Q."/>
            <person name="Xiao L."/>
            <person name="Rajput S."/>
            <person name="Deng P."/>
            <person name="Jia W."/>
            <person name="Huang R."/>
            <person name="Zhang M."/>
            <person name="Sun Y."/>
            <person name="Hu J."/>
            <person name="Fu X."/>
            <person name="Schnable P.S."/>
            <person name="Li F."/>
            <person name="Zhang H."/>
            <person name="Feng B."/>
            <person name="Zhu X."/>
            <person name="Liu R."/>
            <person name="Schnable J.C."/>
            <person name="Zhu J.-K."/>
            <person name="Zhang H."/>
        </authorList>
    </citation>
    <scope>NUCLEOTIDE SEQUENCE [LARGE SCALE GENOMIC DNA]</scope>
</reference>
<dbReference type="EMBL" id="PQIB02000009">
    <property type="protein sequence ID" value="RLM98001.1"/>
    <property type="molecule type" value="Genomic_DNA"/>
</dbReference>
<evidence type="ECO:0000313" key="2">
    <source>
        <dbReference type="EMBL" id="RLM98001.1"/>
    </source>
</evidence>